<reference evidence="1 2" key="1">
    <citation type="submission" date="2023-08" db="EMBL/GenBank/DDBJ databases">
        <title>Whole genome sequencing of Staphylococcus coagulans NN-2474.</title>
        <authorList>
            <person name="Kropotov V.S."/>
            <person name="Boriskina E.V."/>
            <person name="Gordinskaya N.A."/>
            <person name="Shkurkina I.S."/>
            <person name="Kryazhev D.V."/>
            <person name="Alekseeva A.E."/>
            <person name="Makhova M.A."/>
        </authorList>
    </citation>
    <scope>NUCLEOTIDE SEQUENCE [LARGE SCALE GENOMIC DNA]</scope>
    <source>
        <strain evidence="1 2">NN-2474</strain>
    </source>
</reference>
<proteinExistence type="predicted"/>
<accession>A0ABU1EYG8</accession>
<gene>
    <name evidence="1" type="ORF">RCO12_06900</name>
</gene>
<evidence type="ECO:0000313" key="1">
    <source>
        <dbReference type="EMBL" id="MDR5603165.1"/>
    </source>
</evidence>
<keyword evidence="2" id="KW-1185">Reference proteome</keyword>
<evidence type="ECO:0000313" key="2">
    <source>
        <dbReference type="Proteomes" id="UP001255050"/>
    </source>
</evidence>
<dbReference type="Proteomes" id="UP001255050">
    <property type="component" value="Unassembled WGS sequence"/>
</dbReference>
<protein>
    <submittedName>
        <fullName evidence="1">Uncharacterized protein</fullName>
    </submittedName>
</protein>
<dbReference type="EMBL" id="JAVJGV010000028">
    <property type="protein sequence ID" value="MDR5603165.1"/>
    <property type="molecule type" value="Genomic_DNA"/>
</dbReference>
<sequence length="48" mass="5673">MMRNFVEGFIHQAFLWHALVAIDVLRGEMLWGGMLFRFNVSPHQLLDQ</sequence>
<comment type="caution">
    <text evidence="1">The sequence shown here is derived from an EMBL/GenBank/DDBJ whole genome shotgun (WGS) entry which is preliminary data.</text>
</comment>
<name>A0ABU1EYG8_9STAP</name>
<organism evidence="1 2">
    <name type="scientific">Staphylococcus coagulans</name>
    <dbReference type="NCBI Taxonomy" id="74706"/>
    <lineage>
        <taxon>Bacteria</taxon>
        <taxon>Bacillati</taxon>
        <taxon>Bacillota</taxon>
        <taxon>Bacilli</taxon>
        <taxon>Bacillales</taxon>
        <taxon>Staphylococcaceae</taxon>
        <taxon>Staphylococcus</taxon>
    </lineage>
</organism>